<dbReference type="PANTHER" id="PTHR43478:SF1">
    <property type="entry name" value="NA+_H+ ANTIPORTER NHAC-LIKE C-TERMINAL DOMAIN-CONTAINING PROTEIN"/>
    <property type="match status" value="1"/>
</dbReference>
<evidence type="ECO:0000256" key="5">
    <source>
        <dbReference type="ARBA" id="ARBA00023136"/>
    </source>
</evidence>
<feature type="transmembrane region" description="Helical" evidence="6">
    <location>
        <begin position="333"/>
        <end position="352"/>
    </location>
</feature>
<keyword evidence="5 6" id="KW-0472">Membrane</keyword>
<gene>
    <name evidence="8" type="ORF">SAMN05443507_12630</name>
</gene>
<feature type="domain" description="Na+/H+ antiporter NhaC-like C-terminal" evidence="7">
    <location>
        <begin position="167"/>
        <end position="512"/>
    </location>
</feature>
<dbReference type="PANTHER" id="PTHR43478">
    <property type="entry name" value="NA+/H+ ANTIPORTER-RELATED"/>
    <property type="match status" value="1"/>
</dbReference>
<dbReference type="Pfam" id="PF03553">
    <property type="entry name" value="Na_H_antiporter"/>
    <property type="match status" value="1"/>
</dbReference>
<keyword evidence="4 6" id="KW-1133">Transmembrane helix</keyword>
<feature type="transmembrane region" description="Helical" evidence="6">
    <location>
        <begin position="293"/>
        <end position="313"/>
    </location>
</feature>
<keyword evidence="3 6" id="KW-0812">Transmembrane</keyword>
<feature type="transmembrane region" description="Helical" evidence="6">
    <location>
        <begin position="409"/>
        <end position="435"/>
    </location>
</feature>
<feature type="transmembrane region" description="Helical" evidence="6">
    <location>
        <begin position="147"/>
        <end position="171"/>
    </location>
</feature>
<reference evidence="9" key="1">
    <citation type="submission" date="2016-11" db="EMBL/GenBank/DDBJ databases">
        <authorList>
            <person name="Varghese N."/>
            <person name="Submissions S."/>
        </authorList>
    </citation>
    <scope>NUCLEOTIDE SEQUENCE [LARGE SCALE GENOMIC DNA]</scope>
    <source>
        <strain evidence="9">USBA-503</strain>
    </source>
</reference>
<dbReference type="Proteomes" id="UP000184016">
    <property type="component" value="Unassembled WGS sequence"/>
</dbReference>
<evidence type="ECO:0000256" key="6">
    <source>
        <dbReference type="SAM" id="Phobius"/>
    </source>
</evidence>
<name>A0A1M6WA36_9BACL</name>
<dbReference type="InterPro" id="IPR018461">
    <property type="entry name" value="Na/H_Antiport_NhaC-like_C"/>
</dbReference>
<sequence>MHLYATIFSMIPFLIVIPIALISRQVIPGLIVGLLVGSYMLHPTFVGGLKGAIGTIVQQVVVPNNANLLLFLFGFGSFVGLVRVTGGVQGFANWMGKRIHTARGGYGITWLTAFFTFMAPDFRIVAIAPVMRGVMKKLGVSVMRSAFMIDLTATPFIAVIPIGTVFVGYMIGLLSTSLHHASAGGLRPFQLLLESLPFNFFSWIALLYGLFVSFRKPKPATADGDTPHNHKPIHRHLRWRLTEQQMQMAHRASRAAHAEVGQVGELGESSQSGKSRAFPDALELASDEIKPDALNLVLPLVLLLALTFFFTWWSGRAQATNIFNAFLHANASLAMLEALVVTLVVSSIYYLIKGLGIDRIMFGFMSGGNEMMSVNVLLIFVWGVSAISSDLGFAQYTQREISHFVPVALLVPALFVIGCVISYFIGSSFGAWAMLMPLGFAIAQHGVGHLPLIAGAVFASGTFGGFASPLSDNTVAMSTVTKLPVMDYANYKTKVAVWLAGISTVLYAAVGWLMPNIA</sequence>
<evidence type="ECO:0000256" key="1">
    <source>
        <dbReference type="ARBA" id="ARBA00004651"/>
    </source>
</evidence>
<dbReference type="AlphaFoldDB" id="A0A1M6WA36"/>
<keyword evidence="2" id="KW-1003">Cell membrane</keyword>
<dbReference type="STRING" id="1830138.SAMN05443507_12630"/>
<evidence type="ECO:0000313" key="8">
    <source>
        <dbReference type="EMBL" id="SHK90376.1"/>
    </source>
</evidence>
<protein>
    <submittedName>
        <fullName evidence="8">Transporter, NhaC family</fullName>
    </submittedName>
</protein>
<feature type="transmembrane region" description="Helical" evidence="6">
    <location>
        <begin position="495"/>
        <end position="514"/>
    </location>
</feature>
<evidence type="ECO:0000256" key="2">
    <source>
        <dbReference type="ARBA" id="ARBA00022475"/>
    </source>
</evidence>
<evidence type="ECO:0000256" key="4">
    <source>
        <dbReference type="ARBA" id="ARBA00022989"/>
    </source>
</evidence>
<comment type="subcellular location">
    <subcellularLocation>
        <location evidence="1">Cell membrane</location>
        <topology evidence="1">Multi-pass membrane protein</topology>
    </subcellularLocation>
</comment>
<feature type="transmembrane region" description="Helical" evidence="6">
    <location>
        <begin position="372"/>
        <end position="389"/>
    </location>
</feature>
<feature type="transmembrane region" description="Helical" evidence="6">
    <location>
        <begin position="191"/>
        <end position="211"/>
    </location>
</feature>
<organism evidence="8 9">
    <name type="scientific">Alicyclobacillus tolerans</name>
    <dbReference type="NCBI Taxonomy" id="90970"/>
    <lineage>
        <taxon>Bacteria</taxon>
        <taxon>Bacillati</taxon>
        <taxon>Bacillota</taxon>
        <taxon>Bacilli</taxon>
        <taxon>Bacillales</taxon>
        <taxon>Alicyclobacillaceae</taxon>
        <taxon>Alicyclobacillus</taxon>
    </lineage>
</organism>
<evidence type="ECO:0000256" key="3">
    <source>
        <dbReference type="ARBA" id="ARBA00022692"/>
    </source>
</evidence>
<dbReference type="GO" id="GO:0005886">
    <property type="term" value="C:plasma membrane"/>
    <property type="evidence" value="ECO:0007669"/>
    <property type="project" value="UniProtKB-SubCell"/>
</dbReference>
<feature type="transmembrane region" description="Helical" evidence="6">
    <location>
        <begin position="7"/>
        <end position="27"/>
    </location>
</feature>
<evidence type="ECO:0000259" key="7">
    <source>
        <dbReference type="Pfam" id="PF03553"/>
    </source>
</evidence>
<feature type="transmembrane region" description="Helical" evidence="6">
    <location>
        <begin position="69"/>
        <end position="92"/>
    </location>
</feature>
<proteinExistence type="predicted"/>
<dbReference type="RefSeq" id="WP_242650333.1">
    <property type="nucleotide sequence ID" value="NZ_FRAF01000026.1"/>
</dbReference>
<feature type="transmembrane region" description="Helical" evidence="6">
    <location>
        <begin position="447"/>
        <end position="467"/>
    </location>
</feature>
<dbReference type="EMBL" id="FRAF01000026">
    <property type="protein sequence ID" value="SHK90376.1"/>
    <property type="molecule type" value="Genomic_DNA"/>
</dbReference>
<accession>A0A1M6WA36</accession>
<keyword evidence="9" id="KW-1185">Reference proteome</keyword>
<evidence type="ECO:0000313" key="9">
    <source>
        <dbReference type="Proteomes" id="UP000184016"/>
    </source>
</evidence>
<feature type="transmembrane region" description="Helical" evidence="6">
    <location>
        <begin position="104"/>
        <end position="126"/>
    </location>
</feature>